<dbReference type="InterPro" id="IPR036291">
    <property type="entry name" value="NAD(P)-bd_dom_sf"/>
</dbReference>
<keyword evidence="2" id="KW-0520">NAD</keyword>
<sequence length="320" mass="35481">MKILVGPNHIELENAIPDLQGKFPQLQFEKCSDRQKLAGEIVDVDVYFGWLDESVFLAAEELKWIQSPSSGINHYLAVPGLKDSDVLLTSASGSHASCVAESALGMIFSFTRGIRRSISAQSEKNWCAREIRSQLSELTDSTMGIIGFGATGRALAKRASVFDMRVVAVDLHPMNKPEFVEELWGIDQLHYLLRISDYVIVMVPHTEQTKKMIGVHELELMKPSAMLVGMSRGGIIDQQALLDALNKGTISAAALDVFDSEPLPEDSVLWQLQNLLITPHIAGGTQHEAVYVIQIFEENLSQFIKGNYNLRNLVDKQLGF</sequence>
<gene>
    <name evidence="4" type="ORF">METZ01_LOCUS266941</name>
</gene>
<dbReference type="InterPro" id="IPR006140">
    <property type="entry name" value="D-isomer_DH_NAD-bd"/>
</dbReference>
<keyword evidence="1" id="KW-0560">Oxidoreductase</keyword>
<dbReference type="GO" id="GO:0051287">
    <property type="term" value="F:NAD binding"/>
    <property type="evidence" value="ECO:0007669"/>
    <property type="project" value="InterPro"/>
</dbReference>
<dbReference type="AlphaFoldDB" id="A0A382JSX8"/>
<dbReference type="Gene3D" id="3.40.50.720">
    <property type="entry name" value="NAD(P)-binding Rossmann-like Domain"/>
    <property type="match status" value="2"/>
</dbReference>
<evidence type="ECO:0000256" key="1">
    <source>
        <dbReference type="ARBA" id="ARBA00023002"/>
    </source>
</evidence>
<evidence type="ECO:0000256" key="2">
    <source>
        <dbReference type="ARBA" id="ARBA00023027"/>
    </source>
</evidence>
<feature type="domain" description="D-isomer specific 2-hydroxyacid dehydrogenase NAD-binding" evidence="3">
    <location>
        <begin position="104"/>
        <end position="282"/>
    </location>
</feature>
<proteinExistence type="predicted"/>
<dbReference type="CDD" id="cd05300">
    <property type="entry name" value="2-Hacid_dh_1"/>
    <property type="match status" value="1"/>
</dbReference>
<evidence type="ECO:0000313" key="4">
    <source>
        <dbReference type="EMBL" id="SVC14087.1"/>
    </source>
</evidence>
<organism evidence="4">
    <name type="scientific">marine metagenome</name>
    <dbReference type="NCBI Taxonomy" id="408172"/>
    <lineage>
        <taxon>unclassified sequences</taxon>
        <taxon>metagenomes</taxon>
        <taxon>ecological metagenomes</taxon>
    </lineage>
</organism>
<dbReference type="SUPFAM" id="SSF52283">
    <property type="entry name" value="Formate/glycerate dehydrogenase catalytic domain-like"/>
    <property type="match status" value="1"/>
</dbReference>
<dbReference type="PANTHER" id="PTHR43333">
    <property type="entry name" value="2-HACID_DH_C DOMAIN-CONTAINING PROTEIN"/>
    <property type="match status" value="1"/>
</dbReference>
<dbReference type="PANTHER" id="PTHR43333:SF1">
    <property type="entry name" value="D-ISOMER SPECIFIC 2-HYDROXYACID DEHYDROGENASE NAD-BINDING DOMAIN-CONTAINING PROTEIN"/>
    <property type="match status" value="1"/>
</dbReference>
<dbReference type="EMBL" id="UINC01075672">
    <property type="protein sequence ID" value="SVC14087.1"/>
    <property type="molecule type" value="Genomic_DNA"/>
</dbReference>
<reference evidence="4" key="1">
    <citation type="submission" date="2018-05" db="EMBL/GenBank/DDBJ databases">
        <authorList>
            <person name="Lanie J.A."/>
            <person name="Ng W.-L."/>
            <person name="Kazmierczak K.M."/>
            <person name="Andrzejewski T.M."/>
            <person name="Davidsen T.M."/>
            <person name="Wayne K.J."/>
            <person name="Tettelin H."/>
            <person name="Glass J.I."/>
            <person name="Rusch D."/>
            <person name="Podicherti R."/>
            <person name="Tsui H.-C.T."/>
            <person name="Winkler M.E."/>
        </authorList>
    </citation>
    <scope>NUCLEOTIDE SEQUENCE</scope>
</reference>
<accession>A0A382JSX8</accession>
<dbReference type="GO" id="GO:0016491">
    <property type="term" value="F:oxidoreductase activity"/>
    <property type="evidence" value="ECO:0007669"/>
    <property type="project" value="UniProtKB-KW"/>
</dbReference>
<protein>
    <recommendedName>
        <fullName evidence="3">D-isomer specific 2-hydroxyacid dehydrogenase NAD-binding domain-containing protein</fullName>
    </recommendedName>
</protein>
<name>A0A382JSX8_9ZZZZ</name>
<dbReference type="SUPFAM" id="SSF51735">
    <property type="entry name" value="NAD(P)-binding Rossmann-fold domains"/>
    <property type="match status" value="1"/>
</dbReference>
<evidence type="ECO:0000259" key="3">
    <source>
        <dbReference type="Pfam" id="PF02826"/>
    </source>
</evidence>
<dbReference type="Pfam" id="PF02826">
    <property type="entry name" value="2-Hacid_dh_C"/>
    <property type="match status" value="1"/>
</dbReference>